<evidence type="ECO:0000256" key="9">
    <source>
        <dbReference type="ARBA" id="ARBA00022676"/>
    </source>
</evidence>
<accession>A0A1F2UUG7</accession>
<dbReference type="FunFam" id="3.40.50.2020:FF:000004">
    <property type="entry name" value="Adenine phosphoribosyltransferase"/>
    <property type="match status" value="1"/>
</dbReference>
<dbReference type="PANTHER" id="PTHR32315">
    <property type="entry name" value="ADENINE PHOSPHORIBOSYLTRANSFERASE"/>
    <property type="match status" value="1"/>
</dbReference>
<comment type="catalytic activity">
    <reaction evidence="1 12">
        <text>AMP + diphosphate = 5-phospho-alpha-D-ribose 1-diphosphate + adenine</text>
        <dbReference type="Rhea" id="RHEA:16609"/>
        <dbReference type="ChEBI" id="CHEBI:16708"/>
        <dbReference type="ChEBI" id="CHEBI:33019"/>
        <dbReference type="ChEBI" id="CHEBI:58017"/>
        <dbReference type="ChEBI" id="CHEBI:456215"/>
        <dbReference type="EC" id="2.4.2.7"/>
    </reaction>
</comment>
<organism evidence="14 15">
    <name type="scientific">Candidatus Aquicultor primus</name>
    <dbReference type="NCBI Taxonomy" id="1797195"/>
    <lineage>
        <taxon>Bacteria</taxon>
        <taxon>Bacillati</taxon>
        <taxon>Actinomycetota</taxon>
        <taxon>Candidatus Aquicultoria</taxon>
        <taxon>Candidatus Aquicultorales</taxon>
        <taxon>Candidatus Aquicultoraceae</taxon>
        <taxon>Candidatus Aquicultor</taxon>
    </lineage>
</organism>
<evidence type="ECO:0000256" key="5">
    <source>
        <dbReference type="ARBA" id="ARBA00008391"/>
    </source>
</evidence>
<sequence>MDLKAYVRDIPDWPKEGVLFRDITPLLANPKSFKYAIDAIAENYKGQQIDAILGAEARGFILASALAYALDTGFIPARKPGKLPYNTCQAQYELEYGFDTLEMHEDAIKKGQNILVVDDVIATGGTAAAKIELVELLGGNVVGIAFLIELLFLNGRSKLNGQDIFSLITY</sequence>
<dbReference type="InterPro" id="IPR000836">
    <property type="entry name" value="PRTase_dom"/>
</dbReference>
<evidence type="ECO:0000256" key="7">
    <source>
        <dbReference type="ARBA" id="ARBA00011893"/>
    </source>
</evidence>
<evidence type="ECO:0000313" key="15">
    <source>
        <dbReference type="Proteomes" id="UP000178086"/>
    </source>
</evidence>
<evidence type="ECO:0000259" key="13">
    <source>
        <dbReference type="Pfam" id="PF00156"/>
    </source>
</evidence>
<dbReference type="SUPFAM" id="SSF53271">
    <property type="entry name" value="PRTase-like"/>
    <property type="match status" value="1"/>
</dbReference>
<dbReference type="GO" id="GO:0006166">
    <property type="term" value="P:purine ribonucleoside salvage"/>
    <property type="evidence" value="ECO:0007669"/>
    <property type="project" value="UniProtKB-UniRule"/>
</dbReference>
<evidence type="ECO:0000256" key="11">
    <source>
        <dbReference type="ARBA" id="ARBA00022726"/>
    </source>
</evidence>
<protein>
    <recommendedName>
        <fullName evidence="7 12">Adenine phosphoribosyltransferase</fullName>
        <shortName evidence="12">APRT</shortName>
        <ecNumber evidence="7 12">2.4.2.7</ecNumber>
    </recommendedName>
</protein>
<evidence type="ECO:0000256" key="1">
    <source>
        <dbReference type="ARBA" id="ARBA00000868"/>
    </source>
</evidence>
<dbReference type="EMBL" id="MELI01000026">
    <property type="protein sequence ID" value="OFW34946.1"/>
    <property type="molecule type" value="Genomic_DNA"/>
</dbReference>
<dbReference type="InterPro" id="IPR050054">
    <property type="entry name" value="UPRTase/APRTase"/>
</dbReference>
<dbReference type="Proteomes" id="UP000178086">
    <property type="component" value="Unassembled WGS sequence"/>
</dbReference>
<dbReference type="NCBIfam" id="TIGR01090">
    <property type="entry name" value="apt"/>
    <property type="match status" value="1"/>
</dbReference>
<comment type="function">
    <text evidence="2 12">Catalyzes a salvage reaction resulting in the formation of AMP, that is energically less costly than de novo synthesis.</text>
</comment>
<evidence type="ECO:0000256" key="6">
    <source>
        <dbReference type="ARBA" id="ARBA00011738"/>
    </source>
</evidence>
<dbReference type="UniPathway" id="UPA00588">
    <property type="reaction ID" value="UER00646"/>
</dbReference>
<dbReference type="GO" id="GO:0044209">
    <property type="term" value="P:AMP salvage"/>
    <property type="evidence" value="ECO:0007669"/>
    <property type="project" value="UniProtKB-UniRule"/>
</dbReference>
<keyword evidence="9 12" id="KW-0328">Glycosyltransferase</keyword>
<evidence type="ECO:0000256" key="4">
    <source>
        <dbReference type="ARBA" id="ARBA00004659"/>
    </source>
</evidence>
<dbReference type="GO" id="GO:0003999">
    <property type="term" value="F:adenine phosphoribosyltransferase activity"/>
    <property type="evidence" value="ECO:0007669"/>
    <property type="project" value="UniProtKB-UniRule"/>
</dbReference>
<dbReference type="HAMAP" id="MF_00004">
    <property type="entry name" value="Aden_phosphoribosyltr"/>
    <property type="match status" value="1"/>
</dbReference>
<dbReference type="PANTHER" id="PTHR32315:SF3">
    <property type="entry name" value="ADENINE PHOSPHORIBOSYLTRANSFERASE"/>
    <property type="match status" value="1"/>
</dbReference>
<dbReference type="GO" id="GO:0005737">
    <property type="term" value="C:cytoplasm"/>
    <property type="evidence" value="ECO:0007669"/>
    <property type="project" value="UniProtKB-SubCell"/>
</dbReference>
<dbReference type="InterPro" id="IPR005764">
    <property type="entry name" value="Ade_phspho_trans"/>
</dbReference>
<comment type="subcellular location">
    <subcellularLocation>
        <location evidence="3 12">Cytoplasm</location>
    </subcellularLocation>
</comment>
<keyword evidence="8 12" id="KW-0963">Cytoplasm</keyword>
<comment type="similarity">
    <text evidence="5 12">Belongs to the purine/pyrimidine phosphoribosyltransferase family.</text>
</comment>
<feature type="domain" description="Phosphoribosyltransferase" evidence="13">
    <location>
        <begin position="26"/>
        <end position="148"/>
    </location>
</feature>
<dbReference type="Pfam" id="PF00156">
    <property type="entry name" value="Pribosyltran"/>
    <property type="match status" value="1"/>
</dbReference>
<dbReference type="GO" id="GO:0016208">
    <property type="term" value="F:AMP binding"/>
    <property type="evidence" value="ECO:0007669"/>
    <property type="project" value="TreeGrafter"/>
</dbReference>
<keyword evidence="11 12" id="KW-0660">Purine salvage</keyword>
<evidence type="ECO:0000256" key="8">
    <source>
        <dbReference type="ARBA" id="ARBA00022490"/>
    </source>
</evidence>
<dbReference type="EC" id="2.4.2.7" evidence="7 12"/>
<dbReference type="NCBIfam" id="NF002633">
    <property type="entry name" value="PRK02304.1-2"/>
    <property type="match status" value="1"/>
</dbReference>
<dbReference type="NCBIfam" id="NF002634">
    <property type="entry name" value="PRK02304.1-3"/>
    <property type="match status" value="1"/>
</dbReference>
<evidence type="ECO:0000256" key="3">
    <source>
        <dbReference type="ARBA" id="ARBA00004496"/>
    </source>
</evidence>
<proteinExistence type="inferred from homology"/>
<comment type="subunit">
    <text evidence="6 12">Homodimer.</text>
</comment>
<dbReference type="NCBIfam" id="NF002636">
    <property type="entry name" value="PRK02304.1-5"/>
    <property type="match status" value="1"/>
</dbReference>
<dbReference type="AlphaFoldDB" id="A0A1F2UUG7"/>
<keyword evidence="10 12" id="KW-0808">Transferase</keyword>
<comment type="caution">
    <text evidence="14">The sequence shown here is derived from an EMBL/GenBank/DDBJ whole genome shotgun (WGS) entry which is preliminary data.</text>
</comment>
<comment type="pathway">
    <text evidence="4 12">Purine metabolism; AMP biosynthesis via salvage pathway; AMP from adenine: step 1/1.</text>
</comment>
<evidence type="ECO:0000256" key="10">
    <source>
        <dbReference type="ARBA" id="ARBA00022679"/>
    </source>
</evidence>
<dbReference type="CDD" id="cd06223">
    <property type="entry name" value="PRTases_typeI"/>
    <property type="match status" value="1"/>
</dbReference>
<name>A0A1F2UUG7_9ACTN</name>
<evidence type="ECO:0000313" key="14">
    <source>
        <dbReference type="EMBL" id="OFW34946.1"/>
    </source>
</evidence>
<dbReference type="Gene3D" id="3.40.50.2020">
    <property type="match status" value="1"/>
</dbReference>
<dbReference type="GO" id="GO:0002055">
    <property type="term" value="F:adenine binding"/>
    <property type="evidence" value="ECO:0007669"/>
    <property type="project" value="TreeGrafter"/>
</dbReference>
<dbReference type="InterPro" id="IPR029057">
    <property type="entry name" value="PRTase-like"/>
</dbReference>
<gene>
    <name evidence="12" type="primary">apt</name>
    <name evidence="14" type="ORF">A2074_08630</name>
</gene>
<reference evidence="14 15" key="1">
    <citation type="journal article" date="2016" name="Nat. Commun.">
        <title>Thousands of microbial genomes shed light on interconnected biogeochemical processes in an aquifer system.</title>
        <authorList>
            <person name="Anantharaman K."/>
            <person name="Brown C.T."/>
            <person name="Hug L.A."/>
            <person name="Sharon I."/>
            <person name="Castelle C.J."/>
            <person name="Probst A.J."/>
            <person name="Thomas B.C."/>
            <person name="Singh A."/>
            <person name="Wilkins M.J."/>
            <person name="Karaoz U."/>
            <person name="Brodie E.L."/>
            <person name="Williams K.H."/>
            <person name="Hubbard S.S."/>
            <person name="Banfield J.F."/>
        </authorList>
    </citation>
    <scope>NUCLEOTIDE SEQUENCE [LARGE SCALE GENOMIC DNA]</scope>
</reference>
<evidence type="ECO:0000256" key="12">
    <source>
        <dbReference type="HAMAP-Rule" id="MF_00004"/>
    </source>
</evidence>
<evidence type="ECO:0000256" key="2">
    <source>
        <dbReference type="ARBA" id="ARBA00003968"/>
    </source>
</evidence>
<dbReference type="GO" id="GO:0006168">
    <property type="term" value="P:adenine salvage"/>
    <property type="evidence" value="ECO:0007669"/>
    <property type="project" value="InterPro"/>
</dbReference>